<dbReference type="GO" id="GO:0006355">
    <property type="term" value="P:regulation of DNA-templated transcription"/>
    <property type="evidence" value="ECO:0007669"/>
    <property type="project" value="InterPro"/>
</dbReference>
<dbReference type="InterPro" id="IPR012318">
    <property type="entry name" value="HTH_CRP"/>
</dbReference>
<geneLocation type="plastid" evidence="3"/>
<keyword evidence="1" id="KW-1133">Transmembrane helix</keyword>
<sequence>MKWIQQFSHSNTPFCIYKLNKGDTITYRKLQLLHNRHFIILYGVIYLLKIFTNQEITTIAILKQGDIIKEPNYLKCSTYVIVSLTTSFIMSFLWQDFIKNQYIKSIFCETMTEAHKTTLCRYEIMNNILSHKSTKNRIIQLILFLCKDFALIENNEIIIPFYISQITIGIITGSNKSNVNIVINKLCKIGAISYNNDKHICIRDPLILSYCYNQVNEL</sequence>
<organism evidence="3">
    <name type="scientific">Riquetophycus sp</name>
    <dbReference type="NCBI Taxonomy" id="1897556"/>
    <lineage>
        <taxon>Eukaryota</taxon>
        <taxon>Rhodophyta</taxon>
        <taxon>Florideophyceae</taxon>
        <taxon>Rhodymeniophycidae</taxon>
        <taxon>Peyssonneliales</taxon>
        <taxon>Peyssonneliaceae</taxon>
        <taxon>Riquetophycus</taxon>
    </lineage>
</organism>
<protein>
    <submittedName>
        <fullName evidence="3">Global nitrogen transcriptional regulator</fullName>
    </submittedName>
</protein>
<feature type="transmembrane region" description="Helical" evidence="1">
    <location>
        <begin position="39"/>
        <end position="62"/>
    </location>
</feature>
<keyword evidence="1" id="KW-0812">Transmembrane</keyword>
<dbReference type="InterPro" id="IPR036390">
    <property type="entry name" value="WH_DNA-bd_sf"/>
</dbReference>
<name>A0A1C9C8D1_9FLOR</name>
<evidence type="ECO:0000259" key="2">
    <source>
        <dbReference type="PROSITE" id="PS51063"/>
    </source>
</evidence>
<dbReference type="Gene3D" id="2.60.120.10">
    <property type="entry name" value="Jelly Rolls"/>
    <property type="match status" value="1"/>
</dbReference>
<dbReference type="EMBL" id="KX284710">
    <property type="protein sequence ID" value="AOM64631.1"/>
    <property type="molecule type" value="Genomic_DNA"/>
</dbReference>
<dbReference type="SUPFAM" id="SSF46785">
    <property type="entry name" value="Winged helix' DNA-binding domain"/>
    <property type="match status" value="1"/>
</dbReference>
<keyword evidence="1" id="KW-0472">Membrane</keyword>
<feature type="transmembrane region" description="Helical" evidence="1">
    <location>
        <begin position="74"/>
        <end position="94"/>
    </location>
</feature>
<gene>
    <name evidence="3" type="primary">ntcA</name>
    <name evidence="3" type="ORF">Riqu_152</name>
</gene>
<reference evidence="3" key="1">
    <citation type="journal article" date="2016" name="BMC Biol.">
        <title>Parallel evolution of highly conserved plastid genome architecture in red seaweeds and seed plants.</title>
        <authorList>
            <person name="Lee J."/>
            <person name="Cho C.H."/>
            <person name="Park S.I."/>
            <person name="Choi J.W."/>
            <person name="Song H.S."/>
            <person name="West J.A."/>
            <person name="Bhattacharya D."/>
            <person name="Yoon H.S."/>
        </authorList>
    </citation>
    <scope>NUCLEOTIDE SEQUENCE</scope>
</reference>
<accession>A0A1C9C8D1</accession>
<dbReference type="InterPro" id="IPR014710">
    <property type="entry name" value="RmlC-like_jellyroll"/>
</dbReference>
<evidence type="ECO:0000256" key="1">
    <source>
        <dbReference type="SAM" id="Phobius"/>
    </source>
</evidence>
<proteinExistence type="predicted"/>
<dbReference type="GO" id="GO:0003677">
    <property type="term" value="F:DNA binding"/>
    <property type="evidence" value="ECO:0007669"/>
    <property type="project" value="InterPro"/>
</dbReference>
<dbReference type="PROSITE" id="PS51063">
    <property type="entry name" value="HTH_CRP_2"/>
    <property type="match status" value="1"/>
</dbReference>
<evidence type="ECO:0000313" key="3">
    <source>
        <dbReference type="EMBL" id="AOM64631.1"/>
    </source>
</evidence>
<feature type="domain" description="HTH crp-type" evidence="2">
    <location>
        <begin position="132"/>
        <end position="206"/>
    </location>
</feature>
<keyword evidence="3" id="KW-0934">Plastid</keyword>
<dbReference type="AlphaFoldDB" id="A0A1C9C8D1"/>